<protein>
    <submittedName>
        <fullName evidence="2">DnaQ-like 3'-5' exonuclease</fullName>
    </submittedName>
</protein>
<keyword evidence="2" id="KW-0540">Nuclease</keyword>
<dbReference type="KEGG" id="vg:29058849"/>
<dbReference type="InterPro" id="IPR012337">
    <property type="entry name" value="RNaseH-like_sf"/>
</dbReference>
<organism evidence="2 3">
    <name type="scientific">Bacillus phage AR9</name>
    <dbReference type="NCBI Taxonomy" id="1815509"/>
    <lineage>
        <taxon>Viruses</taxon>
        <taxon>Duplodnaviria</taxon>
        <taxon>Heunggongvirae</taxon>
        <taxon>Uroviricota</taxon>
        <taxon>Caudoviricetes</taxon>
        <taxon>Takahashivirus</taxon>
        <taxon>Bacillus phage PBS1</taxon>
    </lineage>
</organism>
<gene>
    <name evidence="2" type="ORF">AR9_g131</name>
</gene>
<dbReference type="Pfam" id="PF16473">
    <property type="entry name" value="Rv2179c-like"/>
    <property type="match status" value="1"/>
</dbReference>
<sequence length="197" mass="23382">MAKIFFDTEFTGLHQETSLISIGLVAENGRSFYAEFNDYNKDQVDEWLQENVIDKLLYNDYNQFNNFKSNRDDYTVTMKGNSKEIKEALETWLEQFDYIDMWSDCLSYDWILFNNLFGSAFDIPDNINYIPFDICTLFKILDIDPDINREEYIGLPFSENKHNALHDAKVIKECYYKLNSAYHRKVINKRALVSKKH</sequence>
<dbReference type="InterPro" id="IPR033390">
    <property type="entry name" value="Rv2179c-like"/>
</dbReference>
<dbReference type="RefSeq" id="YP_009283035.1">
    <property type="nucleotide sequence ID" value="NC_031039.1"/>
</dbReference>
<dbReference type="GO" id="GO:0004527">
    <property type="term" value="F:exonuclease activity"/>
    <property type="evidence" value="ECO:0007669"/>
    <property type="project" value="UniProtKB-KW"/>
</dbReference>
<dbReference type="OrthoDB" id="10442at10239"/>
<evidence type="ECO:0000313" key="3">
    <source>
        <dbReference type="Proteomes" id="UP000202618"/>
    </source>
</evidence>
<dbReference type="SUPFAM" id="SSF53098">
    <property type="entry name" value="Ribonuclease H-like"/>
    <property type="match status" value="1"/>
</dbReference>
<dbReference type="GO" id="GO:0003676">
    <property type="term" value="F:nucleic acid binding"/>
    <property type="evidence" value="ECO:0007669"/>
    <property type="project" value="InterPro"/>
</dbReference>
<dbReference type="Gene3D" id="3.30.420.10">
    <property type="entry name" value="Ribonuclease H-like superfamily/Ribonuclease H"/>
    <property type="match status" value="1"/>
</dbReference>
<proteinExistence type="predicted"/>
<name>A0A172JI25_BPPB1</name>
<keyword evidence="2" id="KW-0378">Hydrolase</keyword>
<feature type="domain" description="3'-5' exoribonuclease Rv2179c-like" evidence="1">
    <location>
        <begin position="3"/>
        <end position="172"/>
    </location>
</feature>
<dbReference type="GeneID" id="29058849"/>
<keyword evidence="2" id="KW-0269">Exonuclease</keyword>
<evidence type="ECO:0000313" key="2">
    <source>
        <dbReference type="EMBL" id="AMS01215.1"/>
    </source>
</evidence>
<accession>A0A172JI25</accession>
<evidence type="ECO:0000259" key="1">
    <source>
        <dbReference type="Pfam" id="PF16473"/>
    </source>
</evidence>
<reference evidence="2 3" key="1">
    <citation type="journal article" date="2016" name="Virology">
        <title>The genome of AR9, a giant transducing Bacillus phage encoding two multisubunit RNA polymerases.</title>
        <authorList>
            <person name="Lavysh D."/>
            <person name="Sokolova M."/>
            <person name="Minakhin L."/>
            <person name="Yakunina M."/>
            <person name="Artamonova T."/>
            <person name="Kozyavkin S."/>
            <person name="Makarova K.S."/>
            <person name="Koonin E.V."/>
            <person name="Severinov K."/>
        </authorList>
    </citation>
    <scope>NUCLEOTIDE SEQUENCE [LARGE SCALE GENOMIC DNA]</scope>
</reference>
<dbReference type="InterPro" id="IPR036397">
    <property type="entry name" value="RNaseH_sf"/>
</dbReference>
<dbReference type="Proteomes" id="UP000202618">
    <property type="component" value="Segment"/>
</dbReference>
<dbReference type="EMBL" id="KU878088">
    <property type="protein sequence ID" value="AMS01215.1"/>
    <property type="molecule type" value="Genomic_DNA"/>
</dbReference>